<organism evidence="2">
    <name type="scientific">freshwater metagenome</name>
    <dbReference type="NCBI Taxonomy" id="449393"/>
    <lineage>
        <taxon>unclassified sequences</taxon>
        <taxon>metagenomes</taxon>
        <taxon>ecological metagenomes</taxon>
    </lineage>
</organism>
<evidence type="ECO:0000313" key="2">
    <source>
        <dbReference type="EMBL" id="CAB4529598.1"/>
    </source>
</evidence>
<accession>A0A6J6ATE3</accession>
<keyword evidence="1" id="KW-1133">Transmembrane helix</keyword>
<proteinExistence type="predicted"/>
<keyword evidence="1" id="KW-0812">Transmembrane</keyword>
<protein>
    <submittedName>
        <fullName evidence="2">Unannotated protein</fullName>
    </submittedName>
</protein>
<evidence type="ECO:0000256" key="1">
    <source>
        <dbReference type="SAM" id="Phobius"/>
    </source>
</evidence>
<feature type="transmembrane region" description="Helical" evidence="1">
    <location>
        <begin position="233"/>
        <end position="253"/>
    </location>
</feature>
<sequence>MAEALKEKGLRVDTPTVQFERLVIESGDNSISFDLHPRLTVIAGLSQMERDGLVNEFVGALGSSRSGVHLELLAANGNRFAIFRPNNSAHRVIDVDARLDVTAQFTDENGAINLLSRAALNHHQARRAMRFNAQDLAESAARDELIQLLSRVDQKQLWVAAQALRSAQQRLEEEADAVGSSVEDAAVIERIESHHETFERSQDQSETVRRATFMVAGFAALLSVPLAGVAGTIGVISLAAVACVAVLVSVVYWRRMESARKREAAALAEAGAHSYLGFHLQRVNSLLSSDTGRRRLIAAAEEHRDAAQRWAALAGSVDVEWADTNHQEISAAAKLRQEVHPAVGEVDHRALDDTAATAHAVVTHLGNLRNLATSGESFPALFDEPFANIESGVLPALLEVMVRGSEHQQIILLTDSPSVTAWAQLEEMTGALSIIEPTAILSATANSL</sequence>
<dbReference type="AlphaFoldDB" id="A0A6J6ATE3"/>
<dbReference type="EMBL" id="CAEZSF010000003">
    <property type="protein sequence ID" value="CAB4529598.1"/>
    <property type="molecule type" value="Genomic_DNA"/>
</dbReference>
<reference evidence="2" key="1">
    <citation type="submission" date="2020-05" db="EMBL/GenBank/DDBJ databases">
        <authorList>
            <person name="Chiriac C."/>
            <person name="Salcher M."/>
            <person name="Ghai R."/>
            <person name="Kavagutti S V."/>
        </authorList>
    </citation>
    <scope>NUCLEOTIDE SEQUENCE</scope>
</reference>
<keyword evidence="1" id="KW-0472">Membrane</keyword>
<gene>
    <name evidence="2" type="ORF">UFOPK1358_00053</name>
</gene>
<name>A0A6J6ATE3_9ZZZZ</name>